<proteinExistence type="predicted"/>
<dbReference type="Proteomes" id="UP000799764">
    <property type="component" value="Unassembled WGS sequence"/>
</dbReference>
<evidence type="ECO:0000313" key="1">
    <source>
        <dbReference type="EMBL" id="KAF2448168.1"/>
    </source>
</evidence>
<dbReference type="AlphaFoldDB" id="A0A9P4PRT2"/>
<accession>A0A9P4PRT2</accession>
<gene>
    <name evidence="1" type="ORF">P171DRAFT_207121</name>
</gene>
<evidence type="ECO:0000313" key="2">
    <source>
        <dbReference type="Proteomes" id="UP000799764"/>
    </source>
</evidence>
<sequence length="73" mass="8433">MAIFTVWHTPWRQNSRDLWEELTNFHGDSVWHWQGVRYVELMKGDSIAAQAIEANKDAAMNSDGEVVAKQEDD</sequence>
<reference evidence="1" key="1">
    <citation type="journal article" date="2020" name="Stud. Mycol.">
        <title>101 Dothideomycetes genomes: a test case for predicting lifestyles and emergence of pathogens.</title>
        <authorList>
            <person name="Haridas S."/>
            <person name="Albert R."/>
            <person name="Binder M."/>
            <person name="Bloem J."/>
            <person name="Labutti K."/>
            <person name="Salamov A."/>
            <person name="Andreopoulos B."/>
            <person name="Baker S."/>
            <person name="Barry K."/>
            <person name="Bills G."/>
            <person name="Bluhm B."/>
            <person name="Cannon C."/>
            <person name="Castanera R."/>
            <person name="Culley D."/>
            <person name="Daum C."/>
            <person name="Ezra D."/>
            <person name="Gonzalez J."/>
            <person name="Henrissat B."/>
            <person name="Kuo A."/>
            <person name="Liang C."/>
            <person name="Lipzen A."/>
            <person name="Lutzoni F."/>
            <person name="Magnuson J."/>
            <person name="Mondo S."/>
            <person name="Nolan M."/>
            <person name="Ohm R."/>
            <person name="Pangilinan J."/>
            <person name="Park H.-J."/>
            <person name="Ramirez L."/>
            <person name="Alfaro M."/>
            <person name="Sun H."/>
            <person name="Tritt A."/>
            <person name="Yoshinaga Y."/>
            <person name="Zwiers L.-H."/>
            <person name="Turgeon B."/>
            <person name="Goodwin S."/>
            <person name="Spatafora J."/>
            <person name="Crous P."/>
            <person name="Grigoriev I."/>
        </authorList>
    </citation>
    <scope>NUCLEOTIDE SEQUENCE</scope>
    <source>
        <strain evidence="1">CBS 690.94</strain>
    </source>
</reference>
<name>A0A9P4PRT2_9PLEO</name>
<comment type="caution">
    <text evidence="1">The sequence shown here is derived from an EMBL/GenBank/DDBJ whole genome shotgun (WGS) entry which is preliminary data.</text>
</comment>
<keyword evidence="2" id="KW-1185">Reference proteome</keyword>
<protein>
    <submittedName>
        <fullName evidence="1">Uncharacterized protein</fullName>
    </submittedName>
</protein>
<organism evidence="1 2">
    <name type="scientific">Karstenula rhodostoma CBS 690.94</name>
    <dbReference type="NCBI Taxonomy" id="1392251"/>
    <lineage>
        <taxon>Eukaryota</taxon>
        <taxon>Fungi</taxon>
        <taxon>Dikarya</taxon>
        <taxon>Ascomycota</taxon>
        <taxon>Pezizomycotina</taxon>
        <taxon>Dothideomycetes</taxon>
        <taxon>Pleosporomycetidae</taxon>
        <taxon>Pleosporales</taxon>
        <taxon>Massarineae</taxon>
        <taxon>Didymosphaeriaceae</taxon>
        <taxon>Karstenula</taxon>
    </lineage>
</organism>
<dbReference type="EMBL" id="MU001495">
    <property type="protein sequence ID" value="KAF2448168.1"/>
    <property type="molecule type" value="Genomic_DNA"/>
</dbReference>